<keyword evidence="2" id="KW-1185">Reference proteome</keyword>
<dbReference type="InterPro" id="IPR011043">
    <property type="entry name" value="Gal_Oxase/kelch_b-propeller"/>
</dbReference>
<dbReference type="InterPro" id="IPR015915">
    <property type="entry name" value="Kelch-typ_b-propeller"/>
</dbReference>
<comment type="caution">
    <text evidence="1">The sequence shown here is derived from an EMBL/GenBank/DDBJ whole genome shotgun (WGS) entry which is preliminary data.</text>
</comment>
<dbReference type="SUPFAM" id="SSF50965">
    <property type="entry name" value="Galactose oxidase, central domain"/>
    <property type="match status" value="1"/>
</dbReference>
<dbReference type="Pfam" id="PF01344">
    <property type="entry name" value="Kelch_1"/>
    <property type="match status" value="1"/>
</dbReference>
<dbReference type="Proteomes" id="UP000789901">
    <property type="component" value="Unassembled WGS sequence"/>
</dbReference>
<reference evidence="1 2" key="1">
    <citation type="submission" date="2021-06" db="EMBL/GenBank/DDBJ databases">
        <authorList>
            <person name="Kallberg Y."/>
            <person name="Tangrot J."/>
            <person name="Rosling A."/>
        </authorList>
    </citation>
    <scope>NUCLEOTIDE SEQUENCE [LARGE SCALE GENOMIC DNA]</scope>
    <source>
        <strain evidence="1 2">120-4 pot B 10/14</strain>
    </source>
</reference>
<protein>
    <submittedName>
        <fullName evidence="1">3200_t:CDS:1</fullName>
    </submittedName>
</protein>
<accession>A0ABN7XDM5</accession>
<feature type="non-terminal residue" evidence="1">
    <location>
        <position position="152"/>
    </location>
</feature>
<dbReference type="Gene3D" id="2.120.10.80">
    <property type="entry name" value="Kelch-type beta propeller"/>
    <property type="match status" value="1"/>
</dbReference>
<dbReference type="EMBL" id="CAJVQB010122614">
    <property type="protein sequence ID" value="CAG8853324.1"/>
    <property type="molecule type" value="Genomic_DNA"/>
</dbReference>
<proteinExistence type="predicted"/>
<dbReference type="InterPro" id="IPR006652">
    <property type="entry name" value="Kelch_1"/>
</dbReference>
<evidence type="ECO:0000313" key="2">
    <source>
        <dbReference type="Proteomes" id="UP000789901"/>
    </source>
</evidence>
<evidence type="ECO:0000313" key="1">
    <source>
        <dbReference type="EMBL" id="CAG8853324.1"/>
    </source>
</evidence>
<sequence length="152" mass="16785">MALNGPFISQFDTSKQRWINITSVNREDISCTNFNNGLVAIFSGMSRSLSNAANAPLFRFGYCAITLPDENILYIGGASFVNSSFMPIDNETSNGRVIIFGGFNGNTTLGDLWILNITMFQWSIGKILNSIVDLILYGHTATLVDNYMFVAF</sequence>
<gene>
    <name evidence="1" type="ORF">GMARGA_LOCUS42145</name>
</gene>
<organism evidence="1 2">
    <name type="scientific">Gigaspora margarita</name>
    <dbReference type="NCBI Taxonomy" id="4874"/>
    <lineage>
        <taxon>Eukaryota</taxon>
        <taxon>Fungi</taxon>
        <taxon>Fungi incertae sedis</taxon>
        <taxon>Mucoromycota</taxon>
        <taxon>Glomeromycotina</taxon>
        <taxon>Glomeromycetes</taxon>
        <taxon>Diversisporales</taxon>
        <taxon>Gigasporaceae</taxon>
        <taxon>Gigaspora</taxon>
    </lineage>
</organism>
<name>A0ABN7XDM5_GIGMA</name>